<dbReference type="Pfam" id="PF02085">
    <property type="entry name" value="Cytochrom_CIII"/>
    <property type="match status" value="1"/>
</dbReference>
<evidence type="ECO:0000256" key="8">
    <source>
        <dbReference type="SAM" id="SignalP"/>
    </source>
</evidence>
<keyword evidence="7" id="KW-0812">Transmembrane</keyword>
<dbReference type="STRING" id="82805.SAMN04487998_0838"/>
<evidence type="ECO:0000256" key="6">
    <source>
        <dbReference type="PROSITE-ProRule" id="PRU00433"/>
    </source>
</evidence>
<evidence type="ECO:0000313" key="10">
    <source>
        <dbReference type="EMBL" id="SES97971.1"/>
    </source>
</evidence>
<evidence type="ECO:0000256" key="7">
    <source>
        <dbReference type="SAM" id="Phobius"/>
    </source>
</evidence>
<evidence type="ECO:0000259" key="9">
    <source>
        <dbReference type="PROSITE" id="PS51007"/>
    </source>
</evidence>
<dbReference type="Gene3D" id="1.10.760.10">
    <property type="entry name" value="Cytochrome c-like domain"/>
    <property type="match status" value="1"/>
</dbReference>
<dbReference type="Pfam" id="PF00034">
    <property type="entry name" value="Cytochrom_C"/>
    <property type="match status" value="1"/>
</dbReference>
<dbReference type="AlphaFoldDB" id="A0A1I0AUC0"/>
<evidence type="ECO:0000256" key="3">
    <source>
        <dbReference type="ARBA" id="ARBA00022723"/>
    </source>
</evidence>
<evidence type="ECO:0000256" key="5">
    <source>
        <dbReference type="ARBA" id="ARBA00023004"/>
    </source>
</evidence>
<keyword evidence="1" id="KW-0813">Transport</keyword>
<dbReference type="InterPro" id="IPR020942">
    <property type="entry name" value="Cyt_c_III_dom"/>
</dbReference>
<organism evidence="10 11">
    <name type="scientific">Hymenobacter actinosclerus</name>
    <dbReference type="NCBI Taxonomy" id="82805"/>
    <lineage>
        <taxon>Bacteria</taxon>
        <taxon>Pseudomonadati</taxon>
        <taxon>Bacteroidota</taxon>
        <taxon>Cytophagia</taxon>
        <taxon>Cytophagales</taxon>
        <taxon>Hymenobacteraceae</taxon>
        <taxon>Hymenobacter</taxon>
    </lineage>
</organism>
<dbReference type="GO" id="GO:0009055">
    <property type="term" value="F:electron transfer activity"/>
    <property type="evidence" value="ECO:0007669"/>
    <property type="project" value="InterPro"/>
</dbReference>
<feature type="signal peptide" evidence="8">
    <location>
        <begin position="1"/>
        <end position="28"/>
    </location>
</feature>
<evidence type="ECO:0000256" key="4">
    <source>
        <dbReference type="ARBA" id="ARBA00022982"/>
    </source>
</evidence>
<name>A0A1I0AUC0_9BACT</name>
<evidence type="ECO:0000256" key="2">
    <source>
        <dbReference type="ARBA" id="ARBA00022617"/>
    </source>
</evidence>
<keyword evidence="11" id="KW-1185">Reference proteome</keyword>
<keyword evidence="5 6" id="KW-0408">Iron</keyword>
<dbReference type="SUPFAM" id="SSF48695">
    <property type="entry name" value="Multiheme cytochromes"/>
    <property type="match status" value="1"/>
</dbReference>
<sequence length="451" mass="48376">MDSIRLRSLPRLFLALLLFFVSFGYATAQGEQPAAGEVGTSKNPSEAGVTPGGVAAAAPAAAAGTTTGDPAAIAAGDALFKSNCAQCHAVHEVVVGPALAGVSKKHNMPWLISWIKNSSKMVASGDAEAVKIFNEYQKQQMPSFQLSDAEITSIIAYVDAETAKPAGTPTGLTADSGGNTVVDGTAAANGDSGSAMNILLIVLVVVLIVLVVTLVIIANIMKDVLRGRKDLDGRDREQIEERFDYSRIYKSTAVRGIVGTVFVLAVLYETIQGAMGVGLSQGYQPTQPIAFSHKLHAGENQINCAYCHTSVYKGKSANIPSPNICMNCHSQIKTESPEIKKIYRAIERKQPIQWVRIHNIPDLAYFNHSQHTQVAGLECQTCHGPIENMEVVYQYSALTMGWCINCHRETPLNTKGNGYYDNLVKLHDSKNGAVPFTVSSNGGTECSKCHY</sequence>
<accession>A0A1I0AUC0</accession>
<evidence type="ECO:0000313" key="11">
    <source>
        <dbReference type="Proteomes" id="UP000198697"/>
    </source>
</evidence>
<keyword evidence="2 6" id="KW-0349">Heme</keyword>
<feature type="domain" description="Cytochrome c" evidence="9">
    <location>
        <begin position="71"/>
        <end position="162"/>
    </location>
</feature>
<gene>
    <name evidence="10" type="ORF">SAMN04487998_0838</name>
</gene>
<dbReference type="GO" id="GO:0046872">
    <property type="term" value="F:metal ion binding"/>
    <property type="evidence" value="ECO:0007669"/>
    <property type="project" value="UniProtKB-KW"/>
</dbReference>
<dbReference type="InterPro" id="IPR036909">
    <property type="entry name" value="Cyt_c-like_dom_sf"/>
</dbReference>
<evidence type="ECO:0000256" key="1">
    <source>
        <dbReference type="ARBA" id="ARBA00022448"/>
    </source>
</evidence>
<dbReference type="CDD" id="cd08168">
    <property type="entry name" value="Cytochrom_C3"/>
    <property type="match status" value="1"/>
</dbReference>
<dbReference type="SUPFAM" id="SSF46626">
    <property type="entry name" value="Cytochrome c"/>
    <property type="match status" value="1"/>
</dbReference>
<feature type="transmembrane region" description="Helical" evidence="7">
    <location>
        <begin position="198"/>
        <end position="221"/>
    </location>
</feature>
<dbReference type="InterPro" id="IPR036280">
    <property type="entry name" value="Multihaem_cyt_sf"/>
</dbReference>
<feature type="chain" id="PRO_5011783953" evidence="8">
    <location>
        <begin position="29"/>
        <end position="451"/>
    </location>
</feature>
<keyword evidence="3 6" id="KW-0479">Metal-binding</keyword>
<protein>
    <submittedName>
        <fullName evidence="10">Quinol:cytochrome c oxidoreductase pentaheme cytochrome subunit</fullName>
    </submittedName>
</protein>
<dbReference type="EMBL" id="FOHS01000001">
    <property type="protein sequence ID" value="SES97971.1"/>
    <property type="molecule type" value="Genomic_DNA"/>
</dbReference>
<dbReference type="PANTHER" id="PTHR39425">
    <property type="entry name" value="LIPOPROTEIN CYTOCHROME C"/>
    <property type="match status" value="1"/>
</dbReference>
<feature type="transmembrane region" description="Helical" evidence="7">
    <location>
        <begin position="252"/>
        <end position="271"/>
    </location>
</feature>
<dbReference type="GO" id="GO:0020037">
    <property type="term" value="F:heme binding"/>
    <property type="evidence" value="ECO:0007669"/>
    <property type="project" value="InterPro"/>
</dbReference>
<keyword evidence="7" id="KW-0472">Membrane</keyword>
<keyword evidence="8" id="KW-0732">Signal</keyword>
<proteinExistence type="predicted"/>
<dbReference type="InterPro" id="IPR009056">
    <property type="entry name" value="Cyt_c-like_dom"/>
</dbReference>
<keyword evidence="7" id="KW-1133">Transmembrane helix</keyword>
<dbReference type="Proteomes" id="UP000198697">
    <property type="component" value="Unassembled WGS sequence"/>
</dbReference>
<keyword evidence="4" id="KW-0249">Electron transport</keyword>
<reference evidence="11" key="1">
    <citation type="submission" date="2016-10" db="EMBL/GenBank/DDBJ databases">
        <authorList>
            <person name="Varghese N."/>
            <person name="Submissions S."/>
        </authorList>
    </citation>
    <scope>NUCLEOTIDE SEQUENCE [LARGE SCALE GENOMIC DNA]</scope>
    <source>
        <strain evidence="11">DSM 15310</strain>
    </source>
</reference>
<dbReference type="PROSITE" id="PS51007">
    <property type="entry name" value="CYTC"/>
    <property type="match status" value="1"/>
</dbReference>
<dbReference type="Gene3D" id="3.90.10.10">
    <property type="entry name" value="Cytochrome C3"/>
    <property type="match status" value="2"/>
</dbReference>
<dbReference type="PANTHER" id="PTHR39425:SF1">
    <property type="entry name" value="CYTOCHROME C7-LIKE DOMAIN-CONTAINING PROTEIN"/>
    <property type="match status" value="1"/>
</dbReference>
<dbReference type="RefSeq" id="WP_245744868.1">
    <property type="nucleotide sequence ID" value="NZ_FOHS01000001.1"/>
</dbReference>